<feature type="compositionally biased region" description="Basic and acidic residues" evidence="1">
    <location>
        <begin position="1"/>
        <end position="26"/>
    </location>
</feature>
<dbReference type="EMBL" id="SRLO01000318">
    <property type="protein sequence ID" value="TNN61273.1"/>
    <property type="molecule type" value="Genomic_DNA"/>
</dbReference>
<comment type="caution">
    <text evidence="2">The sequence shown here is derived from an EMBL/GenBank/DDBJ whole genome shotgun (WGS) entry which is preliminary data.</text>
</comment>
<name>A0A4Z2H8C2_9TELE</name>
<protein>
    <submittedName>
        <fullName evidence="2">Uncharacterized protein</fullName>
    </submittedName>
</protein>
<feature type="region of interest" description="Disordered" evidence="1">
    <location>
        <begin position="1"/>
        <end position="29"/>
    </location>
</feature>
<evidence type="ECO:0000256" key="1">
    <source>
        <dbReference type="SAM" id="MobiDB-lite"/>
    </source>
</evidence>
<organism evidence="2 3">
    <name type="scientific">Liparis tanakae</name>
    <name type="common">Tanaka's snailfish</name>
    <dbReference type="NCBI Taxonomy" id="230148"/>
    <lineage>
        <taxon>Eukaryota</taxon>
        <taxon>Metazoa</taxon>
        <taxon>Chordata</taxon>
        <taxon>Craniata</taxon>
        <taxon>Vertebrata</taxon>
        <taxon>Euteleostomi</taxon>
        <taxon>Actinopterygii</taxon>
        <taxon>Neopterygii</taxon>
        <taxon>Teleostei</taxon>
        <taxon>Neoteleostei</taxon>
        <taxon>Acanthomorphata</taxon>
        <taxon>Eupercaria</taxon>
        <taxon>Perciformes</taxon>
        <taxon>Cottioidei</taxon>
        <taxon>Cottales</taxon>
        <taxon>Liparidae</taxon>
        <taxon>Liparis</taxon>
    </lineage>
</organism>
<sequence length="79" mass="9297">MTRDRKKTKSETESCEKHSFLPDPRRIITPKPQRGIRLRDDEDEGRDARCRTPVGRVRTIAAAASYGMVQELSHWWRRC</sequence>
<keyword evidence="3" id="KW-1185">Reference proteome</keyword>
<evidence type="ECO:0000313" key="2">
    <source>
        <dbReference type="EMBL" id="TNN61273.1"/>
    </source>
</evidence>
<proteinExistence type="predicted"/>
<accession>A0A4Z2H8C2</accession>
<dbReference type="Proteomes" id="UP000314294">
    <property type="component" value="Unassembled WGS sequence"/>
</dbReference>
<gene>
    <name evidence="2" type="ORF">EYF80_028476</name>
</gene>
<dbReference type="AlphaFoldDB" id="A0A4Z2H8C2"/>
<reference evidence="2 3" key="1">
    <citation type="submission" date="2019-03" db="EMBL/GenBank/DDBJ databases">
        <title>First draft genome of Liparis tanakae, snailfish: a comprehensive survey of snailfish specific genes.</title>
        <authorList>
            <person name="Kim W."/>
            <person name="Song I."/>
            <person name="Jeong J.-H."/>
            <person name="Kim D."/>
            <person name="Kim S."/>
            <person name="Ryu S."/>
            <person name="Song J.Y."/>
            <person name="Lee S.K."/>
        </authorList>
    </citation>
    <scope>NUCLEOTIDE SEQUENCE [LARGE SCALE GENOMIC DNA]</scope>
    <source>
        <tissue evidence="2">Muscle</tissue>
    </source>
</reference>
<evidence type="ECO:0000313" key="3">
    <source>
        <dbReference type="Proteomes" id="UP000314294"/>
    </source>
</evidence>